<evidence type="ECO:0000313" key="12">
    <source>
        <dbReference type="Proteomes" id="UP000005408"/>
    </source>
</evidence>
<evidence type="ECO:0000256" key="7">
    <source>
        <dbReference type="ARBA" id="ARBA00023136"/>
    </source>
</evidence>
<reference evidence="11" key="1">
    <citation type="submission" date="2022-08" db="UniProtKB">
        <authorList>
            <consortium name="EnsemblMetazoa"/>
        </authorList>
    </citation>
    <scope>IDENTIFICATION</scope>
    <source>
        <strain evidence="11">05x7-T-G4-1.051#20</strain>
    </source>
</reference>
<feature type="compositionally biased region" description="Polar residues" evidence="9">
    <location>
        <begin position="302"/>
        <end position="321"/>
    </location>
</feature>
<feature type="coiled-coil region" evidence="8">
    <location>
        <begin position="90"/>
        <end position="135"/>
    </location>
</feature>
<sequence>MHRQGNLAKRREQMKFLRMPDLNEMQESGQPVMNGEGEPDNPVMPSISQSMLHDLGVDQDREHEDSPDQLSEQEIENKFTSLSLAFKTDKITLEKRLEIQERSRDIAEENVAKEIKGLREALEQLNQICVDTQVRELLLKIQRHITVLEQASARVSSRAEVFGAVQQEKRMSKAIEIMLTHVDNLRMSHDRQTAELEEARKLIQDNRPFGGSSEMGEFVGLSRRSASVCQSNAFLPKGARRRVSDVSLTRSGLPHSMSMDPRSKFQQLATAAALKNTTTAAFRRASLNKQTSTSSLLGGSLRMSQESNQSDTKSTGTNSKQHSVEEEAFQKGFEQGYKAQITGQLKQLRDQQNSITDTLEELRDKCDEEEEDNAQEVSLREAVLSKLWEHVPEWETASNKLRLATVLFFLFMAALSIILSFFPVTYAAVQVYPEYQHVTTPPV</sequence>
<keyword evidence="12" id="KW-1185">Reference proteome</keyword>
<evidence type="ECO:0000256" key="4">
    <source>
        <dbReference type="ARBA" id="ARBA00022692"/>
    </source>
</evidence>
<name>A0A8W8JLC5_MAGGI</name>
<comment type="subcellular location">
    <subcellularLocation>
        <location evidence="2">Cytoplasm</location>
    </subcellularLocation>
    <subcellularLocation>
        <location evidence="1">Membrane</location>
        <topology evidence="1">Single-pass membrane protein</topology>
    </subcellularLocation>
</comment>
<keyword evidence="4 10" id="KW-0812">Transmembrane</keyword>
<proteinExistence type="predicted"/>
<dbReference type="PANTHER" id="PTHR15352">
    <property type="entry name" value="LYMPHOID-RESTRICTED MEMBRANE PROTEIN, JAW1"/>
    <property type="match status" value="1"/>
</dbReference>
<feature type="region of interest" description="Disordered" evidence="9">
    <location>
        <begin position="293"/>
        <end position="322"/>
    </location>
</feature>
<evidence type="ECO:0000256" key="6">
    <source>
        <dbReference type="ARBA" id="ARBA00023054"/>
    </source>
</evidence>
<evidence type="ECO:0000256" key="5">
    <source>
        <dbReference type="ARBA" id="ARBA00022989"/>
    </source>
</evidence>
<dbReference type="EnsemblMetazoa" id="G19319.3">
    <property type="protein sequence ID" value="G19319.3:cds"/>
    <property type="gene ID" value="G19319"/>
</dbReference>
<dbReference type="Pfam" id="PF05781">
    <property type="entry name" value="MRVI1"/>
    <property type="match status" value="1"/>
</dbReference>
<evidence type="ECO:0000256" key="1">
    <source>
        <dbReference type="ARBA" id="ARBA00004167"/>
    </source>
</evidence>
<feature type="transmembrane region" description="Helical" evidence="10">
    <location>
        <begin position="406"/>
        <end position="429"/>
    </location>
</feature>
<protein>
    <recommendedName>
        <fullName evidence="13">Lymphoid-restricted membrane protein-like</fullName>
    </recommendedName>
</protein>
<keyword evidence="6 8" id="KW-0175">Coiled coil</keyword>
<evidence type="ECO:0000256" key="9">
    <source>
        <dbReference type="SAM" id="MobiDB-lite"/>
    </source>
</evidence>
<accession>A0A8W8JLC5</accession>
<evidence type="ECO:0000256" key="10">
    <source>
        <dbReference type="SAM" id="Phobius"/>
    </source>
</evidence>
<feature type="coiled-coil region" evidence="8">
    <location>
        <begin position="345"/>
        <end position="379"/>
    </location>
</feature>
<dbReference type="GO" id="GO:0005737">
    <property type="term" value="C:cytoplasm"/>
    <property type="evidence" value="ECO:0007669"/>
    <property type="project" value="UniProtKB-SubCell"/>
</dbReference>
<evidence type="ECO:0008006" key="13">
    <source>
        <dbReference type="Google" id="ProtNLM"/>
    </source>
</evidence>
<dbReference type="Proteomes" id="UP000005408">
    <property type="component" value="Unassembled WGS sequence"/>
</dbReference>
<dbReference type="GO" id="GO:0016020">
    <property type="term" value="C:membrane"/>
    <property type="evidence" value="ECO:0007669"/>
    <property type="project" value="UniProtKB-SubCell"/>
</dbReference>
<evidence type="ECO:0000313" key="11">
    <source>
        <dbReference type="EnsemblMetazoa" id="G19319.3:cds"/>
    </source>
</evidence>
<organism evidence="11 12">
    <name type="scientific">Magallana gigas</name>
    <name type="common">Pacific oyster</name>
    <name type="synonym">Crassostrea gigas</name>
    <dbReference type="NCBI Taxonomy" id="29159"/>
    <lineage>
        <taxon>Eukaryota</taxon>
        <taxon>Metazoa</taxon>
        <taxon>Spiralia</taxon>
        <taxon>Lophotrochozoa</taxon>
        <taxon>Mollusca</taxon>
        <taxon>Bivalvia</taxon>
        <taxon>Autobranchia</taxon>
        <taxon>Pteriomorphia</taxon>
        <taxon>Ostreida</taxon>
        <taxon>Ostreoidea</taxon>
        <taxon>Ostreidae</taxon>
        <taxon>Magallana</taxon>
    </lineage>
</organism>
<feature type="region of interest" description="Disordered" evidence="9">
    <location>
        <begin position="21"/>
        <end position="48"/>
    </location>
</feature>
<keyword evidence="5 10" id="KW-1133">Transmembrane helix</keyword>
<dbReference type="AlphaFoldDB" id="A0A8W8JLC5"/>
<evidence type="ECO:0000256" key="2">
    <source>
        <dbReference type="ARBA" id="ARBA00004496"/>
    </source>
</evidence>
<evidence type="ECO:0000256" key="3">
    <source>
        <dbReference type="ARBA" id="ARBA00022490"/>
    </source>
</evidence>
<dbReference type="PANTHER" id="PTHR15352:SF1">
    <property type="entry name" value="KASH5-LIKE COILED-COIL DOMAIN-CONTAINING PROTEIN"/>
    <property type="match status" value="1"/>
</dbReference>
<keyword evidence="7 10" id="KW-0472">Membrane</keyword>
<keyword evidence="3" id="KW-0963">Cytoplasm</keyword>
<dbReference type="InterPro" id="IPR008677">
    <property type="entry name" value="MRVI1"/>
</dbReference>
<evidence type="ECO:0000256" key="8">
    <source>
        <dbReference type="SAM" id="Coils"/>
    </source>
</evidence>